<name>A0A1X7VKQ4_AMPQE</name>
<reference evidence="2" key="1">
    <citation type="submission" date="2017-05" db="UniProtKB">
        <authorList>
            <consortium name="EnsemblMetazoa"/>
        </authorList>
    </citation>
    <scope>IDENTIFICATION</scope>
</reference>
<organism evidence="2">
    <name type="scientific">Amphimedon queenslandica</name>
    <name type="common">Sponge</name>
    <dbReference type="NCBI Taxonomy" id="400682"/>
    <lineage>
        <taxon>Eukaryota</taxon>
        <taxon>Metazoa</taxon>
        <taxon>Porifera</taxon>
        <taxon>Demospongiae</taxon>
        <taxon>Heteroscleromorpha</taxon>
        <taxon>Haplosclerida</taxon>
        <taxon>Niphatidae</taxon>
        <taxon>Amphimedon</taxon>
    </lineage>
</organism>
<protein>
    <submittedName>
        <fullName evidence="2">Uncharacterized protein</fullName>
    </submittedName>
</protein>
<evidence type="ECO:0000313" key="2">
    <source>
        <dbReference type="EnsemblMetazoa" id="Aqu2.1.40013_001"/>
    </source>
</evidence>
<dbReference type="AlphaFoldDB" id="A0A1X7VKQ4"/>
<proteinExistence type="predicted"/>
<evidence type="ECO:0000256" key="1">
    <source>
        <dbReference type="SAM" id="MobiDB-lite"/>
    </source>
</evidence>
<feature type="compositionally biased region" description="Pro residues" evidence="1">
    <location>
        <begin position="26"/>
        <end position="44"/>
    </location>
</feature>
<dbReference type="InParanoid" id="A0A1X7VKQ4"/>
<accession>A0A1X7VKQ4</accession>
<feature type="region of interest" description="Disordered" evidence="1">
    <location>
        <begin position="25"/>
        <end position="100"/>
    </location>
</feature>
<sequence>MALTGCLAAEMDHLWMHRFQDLRLSPPSPSIPSPPPTAQQPHPPSSLAFLDEPNCNSGSSTQQQQQQPPVTAAHHSLPLMHKDSPTTPAPGGGGSPSLDPLTVQEVDLERRCLGTLTDALRAVVQYAHSSYRVPISFQVKRFDRAQGQIWVKVSPEEVPEGYDLKYLLQHIKFYENIPRYARLLNVEDYKLKATCQYFLDLQSRPNNTREEGLTNNIGRLRETINRASKFVQEMSAVGIMDRDVVHQLGEALGRLHSLDLTVDKFCVFQQNRYEVLRMTHSWFSSPEKEQLAARQIHQQMSTILDDPDVARYILQVVAPRLGLVPLTAF</sequence>
<dbReference type="EnsemblMetazoa" id="Aqu2.1.40013_001">
    <property type="protein sequence ID" value="Aqu2.1.40013_001"/>
    <property type="gene ID" value="Aqu2.1.40013"/>
</dbReference>